<dbReference type="EMBL" id="KZ503311">
    <property type="protein sequence ID" value="PKU65771.1"/>
    <property type="molecule type" value="Genomic_DNA"/>
</dbReference>
<evidence type="ECO:0000313" key="2">
    <source>
        <dbReference type="EMBL" id="PKU65771.1"/>
    </source>
</evidence>
<proteinExistence type="predicted"/>
<feature type="compositionally biased region" description="Basic and acidic residues" evidence="1">
    <location>
        <begin position="42"/>
        <end position="54"/>
    </location>
</feature>
<gene>
    <name evidence="2" type="ORF">MA16_Dca019753</name>
</gene>
<evidence type="ECO:0000313" key="3">
    <source>
        <dbReference type="Proteomes" id="UP000233837"/>
    </source>
</evidence>
<reference evidence="2 3" key="2">
    <citation type="journal article" date="2017" name="Nature">
        <title>The Apostasia genome and the evolution of orchids.</title>
        <authorList>
            <person name="Zhang G.Q."/>
            <person name="Liu K.W."/>
            <person name="Li Z."/>
            <person name="Lohaus R."/>
            <person name="Hsiao Y.Y."/>
            <person name="Niu S.C."/>
            <person name="Wang J.Y."/>
            <person name="Lin Y.C."/>
            <person name="Xu Q."/>
            <person name="Chen L.J."/>
            <person name="Yoshida K."/>
            <person name="Fujiwara S."/>
            <person name="Wang Z.W."/>
            <person name="Zhang Y.Q."/>
            <person name="Mitsuda N."/>
            <person name="Wang M."/>
            <person name="Liu G.H."/>
            <person name="Pecoraro L."/>
            <person name="Huang H.X."/>
            <person name="Xiao X.J."/>
            <person name="Lin M."/>
            <person name="Wu X.Y."/>
            <person name="Wu W.L."/>
            <person name="Chen Y.Y."/>
            <person name="Chang S.B."/>
            <person name="Sakamoto S."/>
            <person name="Ohme-Takagi M."/>
            <person name="Yagi M."/>
            <person name="Zeng S.J."/>
            <person name="Shen C.Y."/>
            <person name="Yeh C.M."/>
            <person name="Luo Y.B."/>
            <person name="Tsai W.C."/>
            <person name="Van de Peer Y."/>
            <person name="Liu Z.J."/>
        </authorList>
    </citation>
    <scope>NUCLEOTIDE SEQUENCE [LARGE SCALE GENOMIC DNA]</scope>
    <source>
        <tissue evidence="2">The whole plant</tissue>
    </source>
</reference>
<accession>A0A2I0VQT0</accession>
<name>A0A2I0VQT0_9ASPA</name>
<organism evidence="2 3">
    <name type="scientific">Dendrobium catenatum</name>
    <dbReference type="NCBI Taxonomy" id="906689"/>
    <lineage>
        <taxon>Eukaryota</taxon>
        <taxon>Viridiplantae</taxon>
        <taxon>Streptophyta</taxon>
        <taxon>Embryophyta</taxon>
        <taxon>Tracheophyta</taxon>
        <taxon>Spermatophyta</taxon>
        <taxon>Magnoliopsida</taxon>
        <taxon>Liliopsida</taxon>
        <taxon>Asparagales</taxon>
        <taxon>Orchidaceae</taxon>
        <taxon>Epidendroideae</taxon>
        <taxon>Malaxideae</taxon>
        <taxon>Dendrobiinae</taxon>
        <taxon>Dendrobium</taxon>
    </lineage>
</organism>
<sequence>MREVGRRSVRQRRKLPSLSASSRVASDQNVVTSDPTGRASRRRCEVDRPRESRGSNRRGGRSLHSRRVPAVASDTDVVTSDRTGRKVFVGAKSNIHEGAEEATPKGESSFAAGRALVVASDQMCRNLQSDKEERAAHLTDFLSFPQQAAAHMPFQCLLASDVLAGSCFILQRIFVAGRREEMG</sequence>
<dbReference type="AlphaFoldDB" id="A0A2I0VQT0"/>
<keyword evidence="3" id="KW-1185">Reference proteome</keyword>
<feature type="compositionally biased region" description="Polar residues" evidence="1">
    <location>
        <begin position="18"/>
        <end position="35"/>
    </location>
</feature>
<feature type="region of interest" description="Disordered" evidence="1">
    <location>
        <begin position="1"/>
        <end position="77"/>
    </location>
</feature>
<evidence type="ECO:0000256" key="1">
    <source>
        <dbReference type="SAM" id="MobiDB-lite"/>
    </source>
</evidence>
<reference evidence="2 3" key="1">
    <citation type="journal article" date="2016" name="Sci. Rep.">
        <title>The Dendrobium catenatum Lindl. genome sequence provides insights into polysaccharide synthase, floral development and adaptive evolution.</title>
        <authorList>
            <person name="Zhang G.Q."/>
            <person name="Xu Q."/>
            <person name="Bian C."/>
            <person name="Tsai W.C."/>
            <person name="Yeh C.M."/>
            <person name="Liu K.W."/>
            <person name="Yoshida K."/>
            <person name="Zhang L.S."/>
            <person name="Chang S.B."/>
            <person name="Chen F."/>
            <person name="Shi Y."/>
            <person name="Su Y.Y."/>
            <person name="Zhang Y.Q."/>
            <person name="Chen L.J."/>
            <person name="Yin Y."/>
            <person name="Lin M."/>
            <person name="Huang H."/>
            <person name="Deng H."/>
            <person name="Wang Z.W."/>
            <person name="Zhu S.L."/>
            <person name="Zhao X."/>
            <person name="Deng C."/>
            <person name="Niu S.C."/>
            <person name="Huang J."/>
            <person name="Wang M."/>
            <person name="Liu G.H."/>
            <person name="Yang H.J."/>
            <person name="Xiao X.J."/>
            <person name="Hsiao Y.Y."/>
            <person name="Wu W.L."/>
            <person name="Chen Y.Y."/>
            <person name="Mitsuda N."/>
            <person name="Ohme-Takagi M."/>
            <person name="Luo Y.B."/>
            <person name="Van de Peer Y."/>
            <person name="Liu Z.J."/>
        </authorList>
    </citation>
    <scope>NUCLEOTIDE SEQUENCE [LARGE SCALE GENOMIC DNA]</scope>
    <source>
        <tissue evidence="2">The whole plant</tissue>
    </source>
</reference>
<dbReference type="Proteomes" id="UP000233837">
    <property type="component" value="Unassembled WGS sequence"/>
</dbReference>
<protein>
    <submittedName>
        <fullName evidence="2">Uncharacterized protein</fullName>
    </submittedName>
</protein>
<feature type="compositionally biased region" description="Basic residues" evidence="1">
    <location>
        <begin position="55"/>
        <end position="67"/>
    </location>
</feature>